<dbReference type="Proteomes" id="UP000730481">
    <property type="component" value="Unassembled WGS sequence"/>
</dbReference>
<reference evidence="1" key="1">
    <citation type="journal article" date="2017" name="Mycologia">
        <title>Fusarium algeriense, sp. nov., a novel toxigenic crown rot pathogen of durum wheat from Algeria is nested in the Fusarium burgessii species complex.</title>
        <authorList>
            <person name="Laraba I."/>
            <person name="Keddad A."/>
            <person name="Boureghda H."/>
            <person name="Abdallah N."/>
            <person name="Vaughan M.M."/>
            <person name="Proctor R.H."/>
            <person name="Busman M."/>
            <person name="O'Donnell K."/>
        </authorList>
    </citation>
    <scope>NUCLEOTIDE SEQUENCE</scope>
    <source>
        <strain evidence="1">NRRL 25174</strain>
    </source>
</reference>
<gene>
    <name evidence="1" type="ORF">FBEOM_14117</name>
</gene>
<sequence length="518" mass="59173">MNFRKVFKTVGFANLLHQPLVAPIILQFPRQAMSTQAVLSPSKNASATLPNHSRIRFQHSEDVDLLYPLLTSYIQDPSRAKTVSELVIDTQYLSGSYGCTARQGREQILETVVKEEIQDQPHVELQEYTRGLDLDSNTTTEFIQSLDWKYRQITGAWQGPDCRLQKENFKFGTTAIVLLLSLCHNISSLYLGESLYQQHILDYMLKGNYGQIKNPPLQKLRNVKFIPSFLSDPRGYATIEMFQYIQLIHRLPALESVAMDGVQEYQAQHTFFVPRTGNMKKLEITRCDIDGRFLALIISIPMALEELRLSLGGLWSRDTSLPYVRPYHIGKALSAHKDSLRVLDIDIDQAAQSTSDKEWDLTEDDDEEKIEWEVDWEQKMYGHDRIALDKAISTESEKSDDKKYGRTIGSLHDYSHLTHLSISIITLLGTYDDWQPPYRLLKPAPFRLIDGLPTSLEYLCIYGYYRSHNSDVDEHIDELLAKKDAQLPNLKVIKGIDEPVPSVRDIFGTDGAGLDDDL</sequence>
<dbReference type="AlphaFoldDB" id="A0A9P5A5V5"/>
<organism evidence="1 2">
    <name type="scientific">Fusarium beomiforme</name>
    <dbReference type="NCBI Taxonomy" id="44412"/>
    <lineage>
        <taxon>Eukaryota</taxon>
        <taxon>Fungi</taxon>
        <taxon>Dikarya</taxon>
        <taxon>Ascomycota</taxon>
        <taxon>Pezizomycotina</taxon>
        <taxon>Sordariomycetes</taxon>
        <taxon>Hypocreomycetidae</taxon>
        <taxon>Hypocreales</taxon>
        <taxon>Nectriaceae</taxon>
        <taxon>Fusarium</taxon>
        <taxon>Fusarium burgessii species complex</taxon>
    </lineage>
</organism>
<proteinExistence type="predicted"/>
<reference evidence="1" key="2">
    <citation type="submission" date="2020-02" db="EMBL/GenBank/DDBJ databases">
        <title>Identification and distribution of gene clusters putatively required for synthesis of sphingolipid metabolism inhibitors in phylogenetically diverse species of the filamentous fungus Fusarium.</title>
        <authorList>
            <person name="Kim H.-S."/>
            <person name="Busman M."/>
            <person name="Brown D.W."/>
            <person name="Divon H."/>
            <person name="Uhlig S."/>
            <person name="Proctor R.H."/>
        </authorList>
    </citation>
    <scope>NUCLEOTIDE SEQUENCE</scope>
    <source>
        <strain evidence="1">NRRL 25174</strain>
    </source>
</reference>
<evidence type="ECO:0000313" key="2">
    <source>
        <dbReference type="Proteomes" id="UP000730481"/>
    </source>
</evidence>
<accession>A0A9P5A5V5</accession>
<dbReference type="EMBL" id="PVQB02001183">
    <property type="protein sequence ID" value="KAF4332092.1"/>
    <property type="molecule type" value="Genomic_DNA"/>
</dbReference>
<comment type="caution">
    <text evidence="1">The sequence shown here is derived from an EMBL/GenBank/DDBJ whole genome shotgun (WGS) entry which is preliminary data.</text>
</comment>
<name>A0A9P5A5V5_9HYPO</name>
<protein>
    <submittedName>
        <fullName evidence="1">Uncharacterized protein</fullName>
    </submittedName>
</protein>
<keyword evidence="2" id="KW-1185">Reference proteome</keyword>
<evidence type="ECO:0000313" key="1">
    <source>
        <dbReference type="EMBL" id="KAF4332092.1"/>
    </source>
</evidence>
<dbReference type="OrthoDB" id="3437411at2759"/>